<comment type="caution">
    <text evidence="2">The sequence shown here is derived from an EMBL/GenBank/DDBJ whole genome shotgun (WGS) entry which is preliminary data.</text>
</comment>
<protein>
    <submittedName>
        <fullName evidence="2">17886_t:CDS:1</fullName>
    </submittedName>
</protein>
<proteinExistence type="predicted"/>
<dbReference type="Proteomes" id="UP001153678">
    <property type="component" value="Unassembled WGS sequence"/>
</dbReference>
<dbReference type="AlphaFoldDB" id="A0A9W4SS36"/>
<organism evidence="2 3">
    <name type="scientific">Funneliformis geosporum</name>
    <dbReference type="NCBI Taxonomy" id="1117311"/>
    <lineage>
        <taxon>Eukaryota</taxon>
        <taxon>Fungi</taxon>
        <taxon>Fungi incertae sedis</taxon>
        <taxon>Mucoromycota</taxon>
        <taxon>Glomeromycotina</taxon>
        <taxon>Glomeromycetes</taxon>
        <taxon>Glomerales</taxon>
        <taxon>Glomeraceae</taxon>
        <taxon>Funneliformis</taxon>
    </lineage>
</organism>
<evidence type="ECO:0000313" key="3">
    <source>
        <dbReference type="Proteomes" id="UP001153678"/>
    </source>
</evidence>
<keyword evidence="3" id="KW-1185">Reference proteome</keyword>
<feature type="coiled-coil region" evidence="1">
    <location>
        <begin position="40"/>
        <end position="67"/>
    </location>
</feature>
<sequence length="77" mass="8957">MNLLSYYGIGQSAKEIRQFNTDDTEVIAEGTLEIEKTLDLSRFLQTSRNEEDNNRELESKLVDLEVLIKRKIIIQLN</sequence>
<accession>A0A9W4SS36</accession>
<gene>
    <name evidence="2" type="ORF">FWILDA_LOCUS8627</name>
</gene>
<dbReference type="EMBL" id="CAMKVN010001871">
    <property type="protein sequence ID" value="CAI2178520.1"/>
    <property type="molecule type" value="Genomic_DNA"/>
</dbReference>
<reference evidence="2" key="1">
    <citation type="submission" date="2022-08" db="EMBL/GenBank/DDBJ databases">
        <authorList>
            <person name="Kallberg Y."/>
            <person name="Tangrot J."/>
            <person name="Rosling A."/>
        </authorList>
    </citation>
    <scope>NUCLEOTIDE SEQUENCE</scope>
    <source>
        <strain evidence="2">Wild A</strain>
    </source>
</reference>
<keyword evidence="1" id="KW-0175">Coiled coil</keyword>
<evidence type="ECO:0000256" key="1">
    <source>
        <dbReference type="SAM" id="Coils"/>
    </source>
</evidence>
<evidence type="ECO:0000313" key="2">
    <source>
        <dbReference type="EMBL" id="CAI2178520.1"/>
    </source>
</evidence>
<name>A0A9W4SS36_9GLOM</name>